<dbReference type="PANTHER" id="PTHR43941:SF1">
    <property type="entry name" value="STRUCTURAL MAINTENANCE OF CHROMOSOMES PROTEIN 2"/>
    <property type="match status" value="1"/>
</dbReference>
<evidence type="ECO:0000259" key="3">
    <source>
        <dbReference type="Pfam" id="PF11500"/>
    </source>
</evidence>
<feature type="compositionally biased region" description="Low complexity" evidence="2">
    <location>
        <begin position="32"/>
        <end position="45"/>
    </location>
</feature>
<dbReference type="GO" id="GO:0003682">
    <property type="term" value="F:chromatin binding"/>
    <property type="evidence" value="ECO:0007669"/>
    <property type="project" value="TreeGrafter"/>
</dbReference>
<dbReference type="GO" id="GO:0000793">
    <property type="term" value="C:condensed chromosome"/>
    <property type="evidence" value="ECO:0007669"/>
    <property type="project" value="TreeGrafter"/>
</dbReference>
<dbReference type="GO" id="GO:0000785">
    <property type="term" value="C:chromatin"/>
    <property type="evidence" value="ECO:0007669"/>
    <property type="project" value="TreeGrafter"/>
</dbReference>
<keyword evidence="5" id="KW-1185">Reference proteome</keyword>
<feature type="coiled-coil region" evidence="1">
    <location>
        <begin position="173"/>
        <end position="207"/>
    </location>
</feature>
<dbReference type="OrthoDB" id="5383703at2759"/>
<dbReference type="PANTHER" id="PTHR43941">
    <property type="entry name" value="STRUCTURAL MAINTENANCE OF CHROMOSOMES PROTEIN 2"/>
    <property type="match status" value="1"/>
</dbReference>
<feature type="compositionally biased region" description="Acidic residues" evidence="2">
    <location>
        <begin position="113"/>
        <end position="122"/>
    </location>
</feature>
<evidence type="ECO:0000256" key="2">
    <source>
        <dbReference type="SAM" id="MobiDB-lite"/>
    </source>
</evidence>
<dbReference type="GO" id="GO:0007076">
    <property type="term" value="P:mitotic chromosome condensation"/>
    <property type="evidence" value="ECO:0007669"/>
    <property type="project" value="TreeGrafter"/>
</dbReference>
<keyword evidence="1" id="KW-0175">Coiled coil</keyword>
<sequence length="618" mass="68808">MLGWMINRGENASNATGDQEDTTQIDQPDTPAPVFAARAFKAALFGSPSRRHPAGNPRHPRRSAMDRETGTPSKPPGILLTPGTGTSKRKRVTFGHGLESNAPSATAGPAPNSDDDWEEEESDHVNTDVTLDLNEPHSNSGRYWKEEYQKYHDGAKAEMEKLLKYKQLAKTYAQQKDTQVTRLAERLREEQAKVAKLQQMLAQTSQETPVDGAENDANSGTAAAIVDLTKELEKQTVLATEYRDRAEDLEDKLEDALASHKALQDRRSRPVSDSPGSQKALIEVQRELRKARSEVTEMSSLREQLATLKAQLQLAKSADAHTASEAPSGPRARDLRTQLRTAQADLSTKAKEVEQLKEDMTVLKTEADKRDDEMRDILQRAQSKITELKRENKSLKSIEAEHAKLKSLHAETLETMAAIEKRANEMSSRPQRRHRTDDKASKTAKSTTLREKYQQDSATEDNDIGLVSGRKHRRVSSLPAESDARGWQPFVPRTPRDRHFLRDDIANHLQDISTTPAGEPLARHMNLGRERNGSKAKSSRSKQNDTGDDDIDLLQHRFAKLGGPEVGAKTSNVARSALSRSALGAERHAAVLARIDKRVAEKKKARARYLIGKENLRP</sequence>
<organism evidence="4 5">
    <name type="scientific">[Torrubiella] hemipterigena</name>
    <dbReference type="NCBI Taxonomy" id="1531966"/>
    <lineage>
        <taxon>Eukaryota</taxon>
        <taxon>Fungi</taxon>
        <taxon>Dikarya</taxon>
        <taxon>Ascomycota</taxon>
        <taxon>Pezizomycotina</taxon>
        <taxon>Sordariomycetes</taxon>
        <taxon>Hypocreomycetidae</taxon>
        <taxon>Hypocreales</taxon>
        <taxon>Clavicipitaceae</taxon>
        <taxon>Clavicipitaceae incertae sedis</taxon>
        <taxon>'Torrubiella' clade</taxon>
    </lineage>
</organism>
<feature type="coiled-coil region" evidence="1">
    <location>
        <begin position="232"/>
        <end position="408"/>
    </location>
</feature>
<feature type="domain" description="Spindle pole body-associated protein cut12" evidence="3">
    <location>
        <begin position="113"/>
        <end position="207"/>
    </location>
</feature>
<reference evidence="4 5" key="1">
    <citation type="journal article" date="2015" name="Genome Announc.">
        <title>Draft Genome Sequence and Gene Annotation of the Entomopathogenic Fungus Verticillium hemipterigenum.</title>
        <authorList>
            <person name="Horn F."/>
            <person name="Habel A."/>
            <person name="Scharf D.H."/>
            <person name="Dworschak J."/>
            <person name="Brakhage A.A."/>
            <person name="Guthke R."/>
            <person name="Hertweck C."/>
            <person name="Linde J."/>
        </authorList>
    </citation>
    <scope>NUCLEOTIDE SEQUENCE [LARGE SCALE GENOMIC DNA]</scope>
</reference>
<dbReference type="InterPro" id="IPR021589">
    <property type="entry name" value="Cut12"/>
</dbReference>
<dbReference type="HOGENOM" id="CLU_007643_2_0_1"/>
<dbReference type="STRING" id="1531966.A0A0A1T5Z9"/>
<evidence type="ECO:0000313" key="5">
    <source>
        <dbReference type="Proteomes" id="UP000039046"/>
    </source>
</evidence>
<feature type="region of interest" description="Disordered" evidence="2">
    <location>
        <begin position="423"/>
        <end position="491"/>
    </location>
</feature>
<dbReference type="Proteomes" id="UP000039046">
    <property type="component" value="Unassembled WGS sequence"/>
</dbReference>
<feature type="compositionally biased region" description="Basic residues" evidence="2">
    <location>
        <begin position="49"/>
        <end position="62"/>
    </location>
</feature>
<feature type="region of interest" description="Disordered" evidence="2">
    <location>
        <begin position="525"/>
        <end position="550"/>
    </location>
</feature>
<proteinExistence type="predicted"/>
<protein>
    <recommendedName>
        <fullName evidence="3">Spindle pole body-associated protein cut12 domain-containing protein</fullName>
    </recommendedName>
</protein>
<gene>
    <name evidence="4" type="ORF">VHEMI00929</name>
</gene>
<dbReference type="Pfam" id="PF11500">
    <property type="entry name" value="Cut12"/>
    <property type="match status" value="1"/>
</dbReference>
<name>A0A0A1T5Z9_9HYPO</name>
<dbReference type="GO" id="GO:0000796">
    <property type="term" value="C:condensin complex"/>
    <property type="evidence" value="ECO:0007669"/>
    <property type="project" value="TreeGrafter"/>
</dbReference>
<dbReference type="AlphaFoldDB" id="A0A0A1T5Z9"/>
<feature type="region of interest" description="Disordered" evidence="2">
    <location>
        <begin position="1"/>
        <end position="140"/>
    </location>
</feature>
<evidence type="ECO:0000256" key="1">
    <source>
        <dbReference type="SAM" id="Coils"/>
    </source>
</evidence>
<accession>A0A0A1T5Z9</accession>
<evidence type="ECO:0000313" key="4">
    <source>
        <dbReference type="EMBL" id="CEJ80764.1"/>
    </source>
</evidence>
<dbReference type="EMBL" id="CDHN01000001">
    <property type="protein sequence ID" value="CEJ80764.1"/>
    <property type="molecule type" value="Genomic_DNA"/>
</dbReference>